<feature type="domain" description="ABC transmembrane type-1" evidence="8">
    <location>
        <begin position="81"/>
        <end position="296"/>
    </location>
</feature>
<dbReference type="InterPro" id="IPR050809">
    <property type="entry name" value="UgpAE/MalFG_permease"/>
</dbReference>
<evidence type="ECO:0000256" key="1">
    <source>
        <dbReference type="ARBA" id="ARBA00004651"/>
    </source>
</evidence>
<evidence type="ECO:0000256" key="6">
    <source>
        <dbReference type="ARBA" id="ARBA00023136"/>
    </source>
</evidence>
<dbReference type="EMBL" id="DVOT01000040">
    <property type="protein sequence ID" value="HIV26734.1"/>
    <property type="molecule type" value="Genomic_DNA"/>
</dbReference>
<dbReference type="PANTHER" id="PTHR43227">
    <property type="entry name" value="BLL4140 PROTEIN"/>
    <property type="match status" value="1"/>
</dbReference>
<dbReference type="PROSITE" id="PS50928">
    <property type="entry name" value="ABC_TM1"/>
    <property type="match status" value="1"/>
</dbReference>
<dbReference type="InterPro" id="IPR035906">
    <property type="entry name" value="MetI-like_sf"/>
</dbReference>
<dbReference type="GO" id="GO:0055085">
    <property type="term" value="P:transmembrane transport"/>
    <property type="evidence" value="ECO:0007669"/>
    <property type="project" value="InterPro"/>
</dbReference>
<evidence type="ECO:0000256" key="2">
    <source>
        <dbReference type="ARBA" id="ARBA00022448"/>
    </source>
</evidence>
<dbReference type="CDD" id="cd06261">
    <property type="entry name" value="TM_PBP2"/>
    <property type="match status" value="1"/>
</dbReference>
<comment type="similarity">
    <text evidence="7">Belongs to the binding-protein-dependent transport system permease family.</text>
</comment>
<evidence type="ECO:0000256" key="3">
    <source>
        <dbReference type="ARBA" id="ARBA00022475"/>
    </source>
</evidence>
<dbReference type="Gene3D" id="1.10.3720.10">
    <property type="entry name" value="MetI-like"/>
    <property type="match status" value="1"/>
</dbReference>
<dbReference type="Proteomes" id="UP000886884">
    <property type="component" value="Unassembled WGS sequence"/>
</dbReference>
<keyword evidence="5 7" id="KW-1133">Transmembrane helix</keyword>
<dbReference type="AlphaFoldDB" id="A0A9D1P6U0"/>
<comment type="subcellular location">
    <subcellularLocation>
        <location evidence="1 7">Cell membrane</location>
        <topology evidence="1 7">Multi-pass membrane protein</topology>
    </subcellularLocation>
</comment>
<accession>A0A9D1P6U0</accession>
<feature type="transmembrane region" description="Helical" evidence="7">
    <location>
        <begin position="216"/>
        <end position="239"/>
    </location>
</feature>
<feature type="transmembrane region" description="Helical" evidence="7">
    <location>
        <begin position="126"/>
        <end position="152"/>
    </location>
</feature>
<gene>
    <name evidence="9" type="ORF">IAA64_02100</name>
</gene>
<keyword evidence="2 7" id="KW-0813">Transport</keyword>
<keyword evidence="3" id="KW-1003">Cell membrane</keyword>
<feature type="transmembrane region" description="Helical" evidence="7">
    <location>
        <begin position="52"/>
        <end position="72"/>
    </location>
</feature>
<feature type="transmembrane region" description="Helical" evidence="7">
    <location>
        <begin position="275"/>
        <end position="296"/>
    </location>
</feature>
<feature type="transmembrane region" description="Helical" evidence="7">
    <location>
        <begin position="21"/>
        <end position="40"/>
    </location>
</feature>
<feature type="transmembrane region" description="Helical" evidence="7">
    <location>
        <begin position="84"/>
        <end position="106"/>
    </location>
</feature>
<evidence type="ECO:0000259" key="8">
    <source>
        <dbReference type="PROSITE" id="PS50928"/>
    </source>
</evidence>
<proteinExistence type="inferred from homology"/>
<evidence type="ECO:0000313" key="9">
    <source>
        <dbReference type="EMBL" id="HIV26734.1"/>
    </source>
</evidence>
<evidence type="ECO:0000256" key="7">
    <source>
        <dbReference type="RuleBase" id="RU363032"/>
    </source>
</evidence>
<evidence type="ECO:0000256" key="4">
    <source>
        <dbReference type="ARBA" id="ARBA00022692"/>
    </source>
</evidence>
<dbReference type="Pfam" id="PF00528">
    <property type="entry name" value="BPD_transp_1"/>
    <property type="match status" value="1"/>
</dbReference>
<reference evidence="9" key="1">
    <citation type="submission" date="2020-10" db="EMBL/GenBank/DDBJ databases">
        <authorList>
            <person name="Gilroy R."/>
        </authorList>
    </citation>
    <scope>NUCLEOTIDE SEQUENCE</scope>
    <source>
        <strain evidence="9">CHK183-6373</strain>
    </source>
</reference>
<sequence>MTANPATRKEKGLGLRILHCWQLYVLILPAFAYIIIFNYVPMYGIVIAFQDYNPAAGFFGNFVGFKHFVTFVQSMQFEKLIVNTLLLNVYTLIFTFPLPILLALLLNEARHAWFKKTVQNITYIPLFISTVVVVGMLNCFLSPSNGIVNVLIEKLGGQSIDFMGQARWFRTLYIVSGVWQNCGSSAIIFIAALSGIDPELHEAAQIDGANRLQRIWHINIPGIMPTIVMLLILNCGSLLNVGMDKVYLMQNTMNLSVSEVISTYVYKVGLLTAQYSYSTAIGLFNSVINFVILFAVDRFAKMASGISLF</sequence>
<dbReference type="PANTHER" id="PTHR43227:SF11">
    <property type="entry name" value="BLL4140 PROTEIN"/>
    <property type="match status" value="1"/>
</dbReference>
<evidence type="ECO:0000313" key="10">
    <source>
        <dbReference type="Proteomes" id="UP000886884"/>
    </source>
</evidence>
<reference evidence="9" key="2">
    <citation type="journal article" date="2021" name="PeerJ">
        <title>Extensive microbial diversity within the chicken gut microbiome revealed by metagenomics and culture.</title>
        <authorList>
            <person name="Gilroy R."/>
            <person name="Ravi A."/>
            <person name="Getino M."/>
            <person name="Pursley I."/>
            <person name="Horton D.L."/>
            <person name="Alikhan N.F."/>
            <person name="Baker D."/>
            <person name="Gharbi K."/>
            <person name="Hall N."/>
            <person name="Watson M."/>
            <person name="Adriaenssens E.M."/>
            <person name="Foster-Nyarko E."/>
            <person name="Jarju S."/>
            <person name="Secka A."/>
            <person name="Antonio M."/>
            <person name="Oren A."/>
            <person name="Chaudhuri R.R."/>
            <person name="La Ragione R."/>
            <person name="Hildebrand F."/>
            <person name="Pallen M.J."/>
        </authorList>
    </citation>
    <scope>NUCLEOTIDE SEQUENCE</scope>
    <source>
        <strain evidence="9">CHK183-6373</strain>
    </source>
</reference>
<dbReference type="InterPro" id="IPR000515">
    <property type="entry name" value="MetI-like"/>
</dbReference>
<dbReference type="GO" id="GO:0005886">
    <property type="term" value="C:plasma membrane"/>
    <property type="evidence" value="ECO:0007669"/>
    <property type="project" value="UniProtKB-SubCell"/>
</dbReference>
<dbReference type="SUPFAM" id="SSF161098">
    <property type="entry name" value="MetI-like"/>
    <property type="match status" value="1"/>
</dbReference>
<keyword evidence="6 7" id="KW-0472">Membrane</keyword>
<comment type="caution">
    <text evidence="9">The sequence shown here is derived from an EMBL/GenBank/DDBJ whole genome shotgun (WGS) entry which is preliminary data.</text>
</comment>
<protein>
    <submittedName>
        <fullName evidence="9">Sugar ABC transporter permease</fullName>
    </submittedName>
</protein>
<evidence type="ECO:0000256" key="5">
    <source>
        <dbReference type="ARBA" id="ARBA00022989"/>
    </source>
</evidence>
<name>A0A9D1P6U0_9FIRM</name>
<feature type="transmembrane region" description="Helical" evidence="7">
    <location>
        <begin position="172"/>
        <end position="196"/>
    </location>
</feature>
<keyword evidence="4 7" id="KW-0812">Transmembrane</keyword>
<organism evidence="9 10">
    <name type="scientific">Candidatus Ornithocaccomicrobium faecavium</name>
    <dbReference type="NCBI Taxonomy" id="2840890"/>
    <lineage>
        <taxon>Bacteria</taxon>
        <taxon>Bacillati</taxon>
        <taxon>Bacillota</taxon>
        <taxon>Clostridia</taxon>
        <taxon>Candidatus Ornithocaccomicrobium</taxon>
    </lineage>
</organism>